<dbReference type="Proteomes" id="UP001460270">
    <property type="component" value="Unassembled WGS sequence"/>
</dbReference>
<dbReference type="GO" id="GO:0004559">
    <property type="term" value="F:alpha-mannosidase activity"/>
    <property type="evidence" value="ECO:0007669"/>
    <property type="project" value="TreeGrafter"/>
</dbReference>
<evidence type="ECO:0000313" key="2">
    <source>
        <dbReference type="Proteomes" id="UP001460270"/>
    </source>
</evidence>
<organism evidence="1 2">
    <name type="scientific">Mugilogobius chulae</name>
    <name type="common">yellowstripe goby</name>
    <dbReference type="NCBI Taxonomy" id="88201"/>
    <lineage>
        <taxon>Eukaryota</taxon>
        <taxon>Metazoa</taxon>
        <taxon>Chordata</taxon>
        <taxon>Craniata</taxon>
        <taxon>Vertebrata</taxon>
        <taxon>Euteleostomi</taxon>
        <taxon>Actinopterygii</taxon>
        <taxon>Neopterygii</taxon>
        <taxon>Teleostei</taxon>
        <taxon>Neoteleostei</taxon>
        <taxon>Acanthomorphata</taxon>
        <taxon>Gobiaria</taxon>
        <taxon>Gobiiformes</taxon>
        <taxon>Gobioidei</taxon>
        <taxon>Gobiidae</taxon>
        <taxon>Gobionellinae</taxon>
        <taxon>Mugilogobius</taxon>
    </lineage>
</organism>
<dbReference type="Gene3D" id="2.70.98.30">
    <property type="entry name" value="Golgi alpha-mannosidase II, domain 4"/>
    <property type="match status" value="1"/>
</dbReference>
<dbReference type="SUPFAM" id="SSF74650">
    <property type="entry name" value="Galactose mutarotase-like"/>
    <property type="match status" value="1"/>
</dbReference>
<dbReference type="InterPro" id="IPR011013">
    <property type="entry name" value="Gal_mutarotase_sf_dom"/>
</dbReference>
<dbReference type="EMBL" id="JBBPFD010000033">
    <property type="protein sequence ID" value="KAK7880999.1"/>
    <property type="molecule type" value="Genomic_DNA"/>
</dbReference>
<name>A0AAW0MWK2_9GOBI</name>
<reference evidence="2" key="1">
    <citation type="submission" date="2024-04" db="EMBL/GenBank/DDBJ databases">
        <title>Salinicola lusitanus LLJ914,a marine bacterium isolated from the Okinawa Trough.</title>
        <authorList>
            <person name="Li J."/>
        </authorList>
    </citation>
    <scope>NUCLEOTIDE SEQUENCE [LARGE SCALE GENOMIC DNA]</scope>
</reference>
<dbReference type="PANTHER" id="PTHR11607:SF69">
    <property type="entry name" value="ALPHA-MANNOSIDASE 2"/>
    <property type="match status" value="1"/>
</dbReference>
<dbReference type="GO" id="GO:0005975">
    <property type="term" value="P:carbohydrate metabolic process"/>
    <property type="evidence" value="ECO:0007669"/>
    <property type="project" value="InterPro"/>
</dbReference>
<keyword evidence="2" id="KW-1185">Reference proteome</keyword>
<dbReference type="GO" id="GO:0000139">
    <property type="term" value="C:Golgi membrane"/>
    <property type="evidence" value="ECO:0007669"/>
    <property type="project" value="TreeGrafter"/>
</dbReference>
<dbReference type="PANTHER" id="PTHR11607">
    <property type="entry name" value="ALPHA-MANNOSIDASE"/>
    <property type="match status" value="1"/>
</dbReference>
<comment type="caution">
    <text evidence="1">The sequence shown here is derived from an EMBL/GenBank/DDBJ whole genome shotgun (WGS) entry which is preliminary data.</text>
</comment>
<dbReference type="GO" id="GO:0006491">
    <property type="term" value="P:N-glycan processing"/>
    <property type="evidence" value="ECO:0007669"/>
    <property type="project" value="TreeGrafter"/>
</dbReference>
<sequence length="126" mass="14134">MLQRQTRSKIPLQANFYPMTSAAFLQDQVQDQDQNQNEASEQTQSRLTLLSAQSQAVAALKPGFLELVLDRRLQQDDNRGLGQGVTDNKLTDSLLQLLMEVRVSEVSVDIIWDTHKSGTRINLGHA</sequence>
<dbReference type="AlphaFoldDB" id="A0AAW0MWK2"/>
<gene>
    <name evidence="1" type="ORF">WMY93_032394</name>
</gene>
<proteinExistence type="predicted"/>
<protein>
    <submittedName>
        <fullName evidence="1">Uncharacterized protein</fullName>
    </submittedName>
</protein>
<accession>A0AAW0MWK2</accession>
<evidence type="ECO:0000313" key="1">
    <source>
        <dbReference type="EMBL" id="KAK7880999.1"/>
    </source>
</evidence>
<dbReference type="GO" id="GO:0030246">
    <property type="term" value="F:carbohydrate binding"/>
    <property type="evidence" value="ECO:0007669"/>
    <property type="project" value="InterPro"/>
</dbReference>
<dbReference type="InterPro" id="IPR050843">
    <property type="entry name" value="Glycosyl_Hydrlase_38"/>
</dbReference>